<proteinExistence type="evidence at transcript level"/>
<evidence type="ECO:0000313" key="1">
    <source>
        <dbReference type="EMBL" id="JAT93801.1"/>
    </source>
</evidence>
<feature type="non-terminal residue" evidence="1">
    <location>
        <position position="1"/>
    </location>
</feature>
<accession>A0A1E1X447</accession>
<dbReference type="AlphaFoldDB" id="A0A1E1X447"/>
<organism evidence="1">
    <name type="scientific">Amblyomma aureolatum</name>
    <dbReference type="NCBI Taxonomy" id="187763"/>
    <lineage>
        <taxon>Eukaryota</taxon>
        <taxon>Metazoa</taxon>
        <taxon>Ecdysozoa</taxon>
        <taxon>Arthropoda</taxon>
        <taxon>Chelicerata</taxon>
        <taxon>Arachnida</taxon>
        <taxon>Acari</taxon>
        <taxon>Parasitiformes</taxon>
        <taxon>Ixodida</taxon>
        <taxon>Ixodoidea</taxon>
        <taxon>Ixodidae</taxon>
        <taxon>Amblyomminae</taxon>
        <taxon>Amblyomma</taxon>
    </lineage>
</organism>
<reference evidence="1" key="1">
    <citation type="journal article" date="2017" name="Front. Cell. Infect. Microbiol.">
        <title>The Distinct Transcriptional Response of the Midgut of Amblyomma sculptum and Amblyomma aureolatum Ticks to Rickettsia rickettsii Correlates to Their Differences in Susceptibility to Infection.</title>
        <authorList>
            <person name="Martins L.A."/>
            <person name="Galletti M.F.B.M."/>
            <person name="Ribeiro J.M."/>
            <person name="Fujita A."/>
            <person name="Costa F.B."/>
            <person name="Labruna M.B."/>
            <person name="Daffre S."/>
            <person name="Fogaca A.C."/>
        </authorList>
    </citation>
    <scope>NUCLEOTIDE SEQUENCE</scope>
</reference>
<name>A0A1E1X447_9ACAR</name>
<dbReference type="EMBL" id="GFAC01005387">
    <property type="protein sequence ID" value="JAT93801.1"/>
    <property type="molecule type" value="mRNA"/>
</dbReference>
<sequence>GGDTKYVDIAKFVNTSEPILSFPIKTDYIIHPCKVDFYRNTTTSSTLFERYVLDDSSLQAKRNPKATASRNIRMRHESLRGEFRDQYAYLDTAYDTMDVYKVEELETARRARESSPGSGLYSTETVDWQSPNDKCAIFSIKPGLNSRRDAQVAMDLRVRKSVITDDFETLCLKSVKEFVKNFQMGQRDGKNVRGVHLSAPTQENFAACANKCTEQDECREKYTASR</sequence>
<protein>
    <submittedName>
        <fullName evidence="1">Uncharacterized protein</fullName>
    </submittedName>
</protein>